<dbReference type="PROSITE" id="PS50240">
    <property type="entry name" value="TRYPSIN_DOM"/>
    <property type="match status" value="1"/>
</dbReference>
<dbReference type="InterPro" id="IPR043708">
    <property type="entry name" value="DUF5648"/>
</dbReference>
<feature type="chain" id="PRO_5028904805" evidence="1">
    <location>
        <begin position="34"/>
        <end position="652"/>
    </location>
</feature>
<sequence>MRRDKNFWNLGWAGKASLALALMAGLAPGWAQSAGVVSDGLKVGAHTQPLNTPEEFVKLKRSAISPVVPALVDLGEWGGLKSQDLHGGNGAFQVAAKRQSAASSSVIATNKLLKWQASASGGEIAAISFESADAFGLRLGVQIDSLPGSALLRVYAQGRRDEAFEIAGQRVLQTLEANLKAGDDSAEGRTWWTPGADGEELTLEIELPAGTPGSLVQISVPSIVHVYHDLSLPLESDVTPNTGKAEVIGNSGACNLDSTCYEEYRSQRDAVARMVYITPAGGYLCTGTLLNDKSSSGTPYFVTANHCISSQTVASTLQTFWFFRTPTCNARTLSSATKTLQNGATLLYTSVSPDATLLRLNDTPPAGAVFAGWDASAQRANASVVALHHPAGDLQKISFGAISTTSTCGPVDVTVMCAPMNDMSGDYYRVKWSQGTTQGGSSGSGLFVGGYLTATLSSGTATCSNRAGHDDYARFDRVYPAMKPWLNPVIDTGAGTGTGGTGDGKRAAVYRFYNTQTGAHFYTANAGERDYVIGNYPAFQYENVAFYAYPAATTDQSPIFRFFNTKTGAHFYTANAAERDYVISEYPVFKYEGPVWFAQTQTGNSSVPIYRFFNTKTGAHFYTVNAAERDFVIAAYPVFKYEGPVYYVWTTQ</sequence>
<gene>
    <name evidence="3" type="ORF">H9K75_01660</name>
</gene>
<protein>
    <submittedName>
        <fullName evidence="3">Trypsin-like peptidase domain-containing protein</fullName>
    </submittedName>
</protein>
<dbReference type="RefSeq" id="WP_187724524.1">
    <property type="nucleotide sequence ID" value="NZ_CP060783.1"/>
</dbReference>
<dbReference type="KEGG" id="daer:H9K75_01660"/>
<organism evidence="3 4">
    <name type="scientific">Diaphorobacter aerolatus</name>
    <dbReference type="NCBI Taxonomy" id="1288495"/>
    <lineage>
        <taxon>Bacteria</taxon>
        <taxon>Pseudomonadati</taxon>
        <taxon>Pseudomonadota</taxon>
        <taxon>Betaproteobacteria</taxon>
        <taxon>Burkholderiales</taxon>
        <taxon>Comamonadaceae</taxon>
        <taxon>Diaphorobacter</taxon>
    </lineage>
</organism>
<dbReference type="InterPro" id="IPR043504">
    <property type="entry name" value="Peptidase_S1_PA_chymotrypsin"/>
</dbReference>
<feature type="domain" description="Peptidase S1" evidence="2">
    <location>
        <begin position="247"/>
        <end position="491"/>
    </location>
</feature>
<evidence type="ECO:0000313" key="4">
    <source>
        <dbReference type="Proteomes" id="UP000516028"/>
    </source>
</evidence>
<dbReference type="InterPro" id="IPR001254">
    <property type="entry name" value="Trypsin_dom"/>
</dbReference>
<accession>A0A7H0GKW6</accession>
<dbReference type="InterPro" id="IPR009003">
    <property type="entry name" value="Peptidase_S1_PA"/>
</dbReference>
<reference evidence="3 4" key="1">
    <citation type="submission" date="2020-08" db="EMBL/GenBank/DDBJ databases">
        <title>Genome sequence of Diaphorobacter aerolatus KACC 16536T.</title>
        <authorList>
            <person name="Hyun D.-W."/>
            <person name="Bae J.-W."/>
        </authorList>
    </citation>
    <scope>NUCLEOTIDE SEQUENCE [LARGE SCALE GENOMIC DNA]</scope>
    <source>
        <strain evidence="3 4">KACC 16536</strain>
    </source>
</reference>
<dbReference type="Proteomes" id="UP000516028">
    <property type="component" value="Chromosome"/>
</dbReference>
<dbReference type="GO" id="GO:0004252">
    <property type="term" value="F:serine-type endopeptidase activity"/>
    <property type="evidence" value="ECO:0007669"/>
    <property type="project" value="InterPro"/>
</dbReference>
<keyword evidence="4" id="KW-1185">Reference proteome</keyword>
<evidence type="ECO:0000313" key="3">
    <source>
        <dbReference type="EMBL" id="QNP48932.1"/>
    </source>
</evidence>
<evidence type="ECO:0000256" key="1">
    <source>
        <dbReference type="SAM" id="SignalP"/>
    </source>
</evidence>
<dbReference type="AlphaFoldDB" id="A0A7H0GKW6"/>
<dbReference type="PANTHER" id="PTHR36234">
    <property type="entry name" value="LYSYL ENDOPEPTIDASE"/>
    <property type="match status" value="1"/>
</dbReference>
<dbReference type="SUPFAM" id="SSF50494">
    <property type="entry name" value="Trypsin-like serine proteases"/>
    <property type="match status" value="1"/>
</dbReference>
<dbReference type="PANTHER" id="PTHR36234:SF5">
    <property type="entry name" value="LYSYL ENDOPEPTIDASE"/>
    <property type="match status" value="1"/>
</dbReference>
<keyword evidence="1" id="KW-0732">Signal</keyword>
<name>A0A7H0GKW6_9BURK</name>
<dbReference type="Gene3D" id="2.40.10.10">
    <property type="entry name" value="Trypsin-like serine proteases"/>
    <property type="match status" value="2"/>
</dbReference>
<feature type="signal peptide" evidence="1">
    <location>
        <begin position="1"/>
        <end position="33"/>
    </location>
</feature>
<dbReference type="Pfam" id="PF13365">
    <property type="entry name" value="Trypsin_2"/>
    <property type="match status" value="1"/>
</dbReference>
<dbReference type="EMBL" id="CP060783">
    <property type="protein sequence ID" value="QNP48932.1"/>
    <property type="molecule type" value="Genomic_DNA"/>
</dbReference>
<dbReference type="Pfam" id="PF18885">
    <property type="entry name" value="DUF5648"/>
    <property type="match status" value="1"/>
</dbReference>
<proteinExistence type="predicted"/>
<evidence type="ECO:0000259" key="2">
    <source>
        <dbReference type="PROSITE" id="PS50240"/>
    </source>
</evidence>
<dbReference type="GO" id="GO:0006508">
    <property type="term" value="P:proteolysis"/>
    <property type="evidence" value="ECO:0007669"/>
    <property type="project" value="InterPro"/>
</dbReference>